<organism evidence="7 8">
    <name type="scientific">Mucilaginibacter polytrichastri</name>
    <dbReference type="NCBI Taxonomy" id="1302689"/>
    <lineage>
        <taxon>Bacteria</taxon>
        <taxon>Pseudomonadati</taxon>
        <taxon>Bacteroidota</taxon>
        <taxon>Sphingobacteriia</taxon>
        <taxon>Sphingobacteriales</taxon>
        <taxon>Sphingobacteriaceae</taxon>
        <taxon>Mucilaginibacter</taxon>
    </lineage>
</organism>
<evidence type="ECO:0000313" key="7">
    <source>
        <dbReference type="EMBL" id="OKS88642.1"/>
    </source>
</evidence>
<keyword evidence="1 5" id="KW-0349">Heme</keyword>
<name>A0A1Q6A3R6_9SPHI</name>
<dbReference type="Proteomes" id="UP000186720">
    <property type="component" value="Unassembled WGS sequence"/>
</dbReference>
<evidence type="ECO:0000313" key="8">
    <source>
        <dbReference type="Proteomes" id="UP000186720"/>
    </source>
</evidence>
<reference evidence="7 8" key="1">
    <citation type="submission" date="2016-11" db="EMBL/GenBank/DDBJ databases">
        <title>Whole Genome Sequencing of Mucilaginibacter polytrichastri RG4-7(T) isolated from the moss sample.</title>
        <authorList>
            <person name="Li Y."/>
        </authorList>
    </citation>
    <scope>NUCLEOTIDE SEQUENCE [LARGE SCALE GENOMIC DNA]</scope>
    <source>
        <strain evidence="7 8">RG4-7</strain>
    </source>
</reference>
<dbReference type="AlphaFoldDB" id="A0A1Q6A3R6"/>
<evidence type="ECO:0000256" key="4">
    <source>
        <dbReference type="ARBA" id="ARBA00023004"/>
    </source>
</evidence>
<feature type="domain" description="Cytochrome c" evidence="6">
    <location>
        <begin position="33"/>
        <end position="124"/>
    </location>
</feature>
<dbReference type="PANTHER" id="PTHR46580:SF4">
    <property type="entry name" value="ATP_GTP-BINDING PROTEIN"/>
    <property type="match status" value="1"/>
</dbReference>
<keyword evidence="4 5" id="KW-0408">Iron</keyword>
<dbReference type="SUPFAM" id="SSF46626">
    <property type="entry name" value="Cytochrome c"/>
    <property type="match status" value="1"/>
</dbReference>
<keyword evidence="2 5" id="KW-0479">Metal-binding</keyword>
<dbReference type="PROSITE" id="PS51007">
    <property type="entry name" value="CYTC"/>
    <property type="match status" value="1"/>
</dbReference>
<dbReference type="GO" id="GO:0020037">
    <property type="term" value="F:heme binding"/>
    <property type="evidence" value="ECO:0007669"/>
    <property type="project" value="InterPro"/>
</dbReference>
<evidence type="ECO:0000256" key="1">
    <source>
        <dbReference type="ARBA" id="ARBA00022617"/>
    </source>
</evidence>
<accession>A0A1Q6A3R6</accession>
<dbReference type="RefSeq" id="WP_074491196.1">
    <property type="nucleotide sequence ID" value="NZ_FPAM01000025.1"/>
</dbReference>
<proteinExistence type="predicted"/>
<dbReference type="OrthoDB" id="974255at2"/>
<dbReference type="Gene3D" id="2.130.10.130">
    <property type="entry name" value="Integrin alpha, N-terminal"/>
    <property type="match status" value="1"/>
</dbReference>
<evidence type="ECO:0000256" key="2">
    <source>
        <dbReference type="ARBA" id="ARBA00022723"/>
    </source>
</evidence>
<comment type="caution">
    <text evidence="7">The sequence shown here is derived from an EMBL/GenBank/DDBJ whole genome shotgun (WGS) entry which is preliminary data.</text>
</comment>
<evidence type="ECO:0000256" key="5">
    <source>
        <dbReference type="PROSITE-ProRule" id="PRU00433"/>
    </source>
</evidence>
<dbReference type="InterPro" id="IPR028994">
    <property type="entry name" value="Integrin_alpha_N"/>
</dbReference>
<dbReference type="GO" id="GO:0046872">
    <property type="term" value="F:metal ion binding"/>
    <property type="evidence" value="ECO:0007669"/>
    <property type="project" value="UniProtKB-KW"/>
</dbReference>
<dbReference type="Pfam" id="PF13517">
    <property type="entry name" value="FG-GAP_3"/>
    <property type="match status" value="1"/>
</dbReference>
<dbReference type="PANTHER" id="PTHR46580">
    <property type="entry name" value="SENSOR KINASE-RELATED"/>
    <property type="match status" value="1"/>
</dbReference>
<sequence length="522" mass="58293">MNYRATVITGAFVLVAIISLNSFTQTKAKAVVLDDYDGKLLFTTHCSTCHMLPDPASLTKTIWQSHVLPVMASRMGIIYPGYDPLAGLSIEERAVVAKNHIIPDEPAMNDADWRKLTKYVVDNAPDSVTVDESRYNRNSPLTQFKRNDVELDSSKPSLITALKYNTDTKTLWIGDFYNQALNWQYGKGVTKTIKTASPPVDFDFYKGDTYLTDIGKLYPTELNSGAYIKLNSADEGTPLTEPLHRPVSSVIDDLNGDGVPEIVMCSFGNKIGALSLFKQDKNGKYTEQVLLPLPGAIKCFVKDMDGDGKKDIVAMFSQGDESVYIFYQKDNLKFKAKRVLRFPPNYGTTDMVLVDYNHDGLTDIVTVHGDNADYSNILKAYHGIRININEGNNGFKEKFFYPIYGVTKVLAEDFDQDGDIDFAASAFFPEFGKLVDESFIYLENKDTNAYRFKSYTLKSDVPIKTFTLEKADIDGDGDMDIITGNFSHNPGPIPKALEDKLKNAKFGLSIFINQLNPRSLAH</sequence>
<dbReference type="SUPFAM" id="SSF69318">
    <property type="entry name" value="Integrin alpha N-terminal domain"/>
    <property type="match status" value="1"/>
</dbReference>
<keyword evidence="8" id="KW-1185">Reference proteome</keyword>
<dbReference type="InterPro" id="IPR009056">
    <property type="entry name" value="Cyt_c-like_dom"/>
</dbReference>
<evidence type="ECO:0000256" key="3">
    <source>
        <dbReference type="ARBA" id="ARBA00022729"/>
    </source>
</evidence>
<keyword evidence="3" id="KW-0732">Signal</keyword>
<dbReference type="GO" id="GO:0009055">
    <property type="term" value="F:electron transfer activity"/>
    <property type="evidence" value="ECO:0007669"/>
    <property type="project" value="InterPro"/>
</dbReference>
<dbReference type="EMBL" id="MPPL01000001">
    <property type="protein sequence ID" value="OKS88642.1"/>
    <property type="molecule type" value="Genomic_DNA"/>
</dbReference>
<protein>
    <recommendedName>
        <fullName evidence="6">Cytochrome c domain-containing protein</fullName>
    </recommendedName>
</protein>
<dbReference type="InterPro" id="IPR013517">
    <property type="entry name" value="FG-GAP"/>
</dbReference>
<gene>
    <name evidence="7" type="ORF">RG47T_4114</name>
</gene>
<dbReference type="InterPro" id="IPR036909">
    <property type="entry name" value="Cyt_c-like_dom_sf"/>
</dbReference>
<evidence type="ECO:0000259" key="6">
    <source>
        <dbReference type="PROSITE" id="PS51007"/>
    </source>
</evidence>
<dbReference type="STRING" id="1302689.RG47T_4114"/>